<gene>
    <name evidence="1" type="ORF">RM550_28615</name>
</gene>
<organism evidence="1 2">
    <name type="scientific">Streptomyces mooreae</name>
    <dbReference type="NCBI Taxonomy" id="3075523"/>
    <lineage>
        <taxon>Bacteria</taxon>
        <taxon>Bacillati</taxon>
        <taxon>Actinomycetota</taxon>
        <taxon>Actinomycetes</taxon>
        <taxon>Kitasatosporales</taxon>
        <taxon>Streptomycetaceae</taxon>
        <taxon>Streptomyces</taxon>
    </lineage>
</organism>
<dbReference type="EMBL" id="JAVRFE010000048">
    <property type="protein sequence ID" value="MDT0459632.1"/>
    <property type="molecule type" value="Genomic_DNA"/>
</dbReference>
<dbReference type="Pfam" id="PF19979">
    <property type="entry name" value="DUF6415"/>
    <property type="match status" value="1"/>
</dbReference>
<evidence type="ECO:0000313" key="2">
    <source>
        <dbReference type="Proteomes" id="UP001180551"/>
    </source>
</evidence>
<dbReference type="Proteomes" id="UP001180551">
    <property type="component" value="Unassembled WGS sequence"/>
</dbReference>
<proteinExistence type="predicted"/>
<reference evidence="1" key="1">
    <citation type="submission" date="2024-05" db="EMBL/GenBank/DDBJ databases">
        <title>30 novel species of actinomycetes from the DSMZ collection.</title>
        <authorList>
            <person name="Nouioui I."/>
        </authorList>
    </citation>
    <scope>NUCLEOTIDE SEQUENCE</scope>
    <source>
        <strain evidence="1">DSM 41527</strain>
    </source>
</reference>
<dbReference type="RefSeq" id="WP_311626649.1">
    <property type="nucleotide sequence ID" value="NZ_JAVRFE010000048.1"/>
</dbReference>
<sequence length="123" mass="13315">MDRPPAAALDSTPQVSIDAATISKTISRALSMGAAPLDLDALVELYNELCEHIGFLLPKPCETTRHAAPADAEAHRLRARLAGIGRQARLPLPRAGLLVHVQVQLLARDCQWLLARHTAEDGR</sequence>
<name>A0ABU2TFC8_9ACTN</name>
<evidence type="ECO:0000313" key="1">
    <source>
        <dbReference type="EMBL" id="MDT0459632.1"/>
    </source>
</evidence>
<accession>A0ABU2TFC8</accession>
<protein>
    <submittedName>
        <fullName evidence="1">DUF6415 family natural product biosynthesis protein</fullName>
    </submittedName>
</protein>
<comment type="caution">
    <text evidence="1">The sequence shown here is derived from an EMBL/GenBank/DDBJ whole genome shotgun (WGS) entry which is preliminary data.</text>
</comment>
<dbReference type="InterPro" id="IPR046300">
    <property type="entry name" value="DUF6415"/>
</dbReference>
<keyword evidence="2" id="KW-1185">Reference proteome</keyword>